<dbReference type="KEGG" id="kma:B9H00_06575"/>
<dbReference type="Pfam" id="PF01408">
    <property type="entry name" value="GFO_IDH_MocA"/>
    <property type="match status" value="1"/>
</dbReference>
<dbReference type="InterPro" id="IPR051450">
    <property type="entry name" value="Gfo/Idh/MocA_Oxidoreductases"/>
</dbReference>
<dbReference type="PANTHER" id="PTHR43377">
    <property type="entry name" value="BILIVERDIN REDUCTASE A"/>
    <property type="match status" value="1"/>
</dbReference>
<gene>
    <name evidence="1" type="ORF">B9H00_06575</name>
</gene>
<dbReference type="RefSeq" id="WP_086899988.1">
    <property type="nucleotide sequence ID" value="NZ_CP021358.1"/>
</dbReference>
<dbReference type="InterPro" id="IPR000683">
    <property type="entry name" value="Gfo/Idh/MocA-like_OxRdtase_N"/>
</dbReference>
<dbReference type="EMBL" id="CP021358">
    <property type="protein sequence ID" value="ART62757.1"/>
    <property type="molecule type" value="Genomic_DNA"/>
</dbReference>
<dbReference type="Proteomes" id="UP000194457">
    <property type="component" value="Chromosome"/>
</dbReference>
<dbReference type="SUPFAM" id="SSF51735">
    <property type="entry name" value="NAD(P)-binding Rossmann-fold domains"/>
    <property type="match status" value="1"/>
</dbReference>
<proteinExistence type="predicted"/>
<dbReference type="GO" id="GO:0000166">
    <property type="term" value="F:nucleotide binding"/>
    <property type="evidence" value="ECO:0007669"/>
    <property type="project" value="InterPro"/>
</dbReference>
<dbReference type="Gene3D" id="3.30.360.10">
    <property type="entry name" value="Dihydrodipicolinate Reductase, domain 2"/>
    <property type="match status" value="1"/>
</dbReference>
<evidence type="ECO:0000313" key="1">
    <source>
        <dbReference type="EMBL" id="ART62757.1"/>
    </source>
</evidence>
<sequence length="332" mass="36113">MKTEHGEVLHVAVAGAGRMGARHVRAFNALAGVEVSVIHEPRPAEECDLSEDMRRRCTQSYSTFLERACRADMAVVASPTATHFGVARDLIGRGLSCLVEKPMTLRPGECLQLERLARMQGAGLFCAHIERFNSALQATAGLLRTHPWEAVNITRYNPGSARLSNESLVTDLMIHDLDIVQHIMGLTFDALLDVESDADGQDSPAGAGVDHVTVRLQSDAGYPVTLSTGRRPTHRRRLIHARSPQGSLQVDLLNGEHHACFMTPDHIPVPLVDPTEDALTRQARAMVDSVMDGQSHGLASAEESWQTLTLCQLIEQRLQLATCQPSSPVSGA</sequence>
<keyword evidence="2" id="KW-1185">Reference proteome</keyword>
<evidence type="ECO:0000313" key="2">
    <source>
        <dbReference type="Proteomes" id="UP000194457"/>
    </source>
</evidence>
<dbReference type="OrthoDB" id="9774191at2"/>
<accession>A0A240UMM4</accession>
<protein>
    <submittedName>
        <fullName evidence="1">Uncharacterized protein</fullName>
    </submittedName>
</protein>
<dbReference type="Gene3D" id="3.40.50.720">
    <property type="entry name" value="NAD(P)-binding Rossmann-like Domain"/>
    <property type="match status" value="1"/>
</dbReference>
<name>A0A240UMM4_9GAMM</name>
<dbReference type="AlphaFoldDB" id="A0A240UMM4"/>
<dbReference type="PANTHER" id="PTHR43377:SF1">
    <property type="entry name" value="BILIVERDIN REDUCTASE A"/>
    <property type="match status" value="1"/>
</dbReference>
<dbReference type="InterPro" id="IPR036291">
    <property type="entry name" value="NAD(P)-bd_dom_sf"/>
</dbReference>
<reference evidence="1 2" key="1">
    <citation type="submission" date="2017-05" db="EMBL/GenBank/DDBJ databases">
        <authorList>
            <person name="Song R."/>
            <person name="Chenine A.L."/>
            <person name="Ruprecht R.M."/>
        </authorList>
    </citation>
    <scope>NUCLEOTIDE SEQUENCE [LARGE SCALE GENOMIC DNA]</scope>
    <source>
        <strain evidence="1">SW32</strain>
    </source>
</reference>
<organism evidence="1 2">
    <name type="scientific">Kushneria marisflavi</name>
    <dbReference type="NCBI Taxonomy" id="157779"/>
    <lineage>
        <taxon>Bacteria</taxon>
        <taxon>Pseudomonadati</taxon>
        <taxon>Pseudomonadota</taxon>
        <taxon>Gammaproteobacteria</taxon>
        <taxon>Oceanospirillales</taxon>
        <taxon>Halomonadaceae</taxon>
        <taxon>Kushneria</taxon>
    </lineage>
</organism>